<dbReference type="PROSITE" id="PS51318">
    <property type="entry name" value="TAT"/>
    <property type="match status" value="1"/>
</dbReference>
<dbReference type="RefSeq" id="WP_142532524.1">
    <property type="nucleotide sequence ID" value="NZ_FXTB01000002.1"/>
</dbReference>
<comment type="similarity">
    <text evidence="2">Belongs to the Gfo/Idh/MocA family. Glycosyl hydrolase 109 subfamily.</text>
</comment>
<dbReference type="InterPro" id="IPR019546">
    <property type="entry name" value="TAT_signal_bac_arc"/>
</dbReference>
<dbReference type="GO" id="GO:0000166">
    <property type="term" value="F:nucleotide binding"/>
    <property type="evidence" value="ECO:0007669"/>
    <property type="project" value="InterPro"/>
</dbReference>
<dbReference type="InterPro" id="IPR050463">
    <property type="entry name" value="Gfo/Idh/MocA_oxidrdct_glycsds"/>
</dbReference>
<dbReference type="SUPFAM" id="SSF51735">
    <property type="entry name" value="NAD(P)-binding Rossmann-fold domains"/>
    <property type="match status" value="1"/>
</dbReference>
<proteinExistence type="inferred from homology"/>
<evidence type="ECO:0000259" key="7">
    <source>
        <dbReference type="Pfam" id="PF21252"/>
    </source>
</evidence>
<dbReference type="Pfam" id="PF01408">
    <property type="entry name" value="GFO_IDH_MocA"/>
    <property type="match status" value="1"/>
</dbReference>
<dbReference type="OrthoDB" id="9771072at2"/>
<evidence type="ECO:0000256" key="3">
    <source>
        <dbReference type="ARBA" id="ARBA00022801"/>
    </source>
</evidence>
<comment type="cofactor">
    <cofactor evidence="1">
        <name>NAD(+)</name>
        <dbReference type="ChEBI" id="CHEBI:57540"/>
    </cofactor>
</comment>
<keyword evidence="9" id="KW-1185">Reference proteome</keyword>
<dbReference type="Proteomes" id="UP000319040">
    <property type="component" value="Unassembled WGS sequence"/>
</dbReference>
<accession>A0A521BYI3</accession>
<dbReference type="EMBL" id="FXTB01000002">
    <property type="protein sequence ID" value="SMO52247.1"/>
    <property type="molecule type" value="Genomic_DNA"/>
</dbReference>
<dbReference type="InterPro" id="IPR036291">
    <property type="entry name" value="NAD(P)-bd_dom_sf"/>
</dbReference>
<keyword evidence="5" id="KW-0326">Glycosidase</keyword>
<gene>
    <name evidence="8" type="ORF">SAMN06265379_102220</name>
</gene>
<dbReference type="PANTHER" id="PTHR43818:SF1">
    <property type="entry name" value="GLYCOSYL HYDROLASE FAMILY 109 PROTEIN"/>
    <property type="match status" value="1"/>
</dbReference>
<evidence type="ECO:0000259" key="6">
    <source>
        <dbReference type="Pfam" id="PF01408"/>
    </source>
</evidence>
<evidence type="ECO:0000256" key="2">
    <source>
        <dbReference type="ARBA" id="ARBA00009329"/>
    </source>
</evidence>
<reference evidence="8 9" key="1">
    <citation type="submission" date="2017-05" db="EMBL/GenBank/DDBJ databases">
        <authorList>
            <person name="Varghese N."/>
            <person name="Submissions S."/>
        </authorList>
    </citation>
    <scope>NUCLEOTIDE SEQUENCE [LARGE SCALE GENOMIC DNA]</scope>
    <source>
        <strain evidence="8 9">DSM 27040</strain>
    </source>
</reference>
<name>A0A521BYI3_SACCC</name>
<organism evidence="8 9">
    <name type="scientific">Saccharicrinis carchari</name>
    <dbReference type="NCBI Taxonomy" id="1168039"/>
    <lineage>
        <taxon>Bacteria</taxon>
        <taxon>Pseudomonadati</taxon>
        <taxon>Bacteroidota</taxon>
        <taxon>Bacteroidia</taxon>
        <taxon>Marinilabiliales</taxon>
        <taxon>Marinilabiliaceae</taxon>
        <taxon>Saccharicrinis</taxon>
    </lineage>
</organism>
<evidence type="ECO:0000313" key="9">
    <source>
        <dbReference type="Proteomes" id="UP000319040"/>
    </source>
</evidence>
<dbReference type="GO" id="GO:0016798">
    <property type="term" value="F:hydrolase activity, acting on glycosyl bonds"/>
    <property type="evidence" value="ECO:0007669"/>
    <property type="project" value="UniProtKB-KW"/>
</dbReference>
<feature type="domain" description="Gfo/Idh/MocA-like oxidoreductase N-terminal" evidence="6">
    <location>
        <begin position="66"/>
        <end position="189"/>
    </location>
</feature>
<evidence type="ECO:0000256" key="4">
    <source>
        <dbReference type="ARBA" id="ARBA00023027"/>
    </source>
</evidence>
<keyword evidence="3" id="KW-0378">Hydrolase</keyword>
<evidence type="ECO:0000313" key="8">
    <source>
        <dbReference type="EMBL" id="SMO52247.1"/>
    </source>
</evidence>
<feature type="domain" description="Glycosyl hydrolase 109 C-terminal" evidence="7">
    <location>
        <begin position="202"/>
        <end position="363"/>
    </location>
</feature>
<keyword evidence="4" id="KW-0520">NAD</keyword>
<dbReference type="InterPro" id="IPR006311">
    <property type="entry name" value="TAT_signal"/>
</dbReference>
<dbReference type="Gene3D" id="3.30.360.10">
    <property type="entry name" value="Dihydrodipicolinate Reductase, domain 2"/>
    <property type="match status" value="1"/>
</dbReference>
<evidence type="ECO:0000256" key="1">
    <source>
        <dbReference type="ARBA" id="ARBA00001911"/>
    </source>
</evidence>
<evidence type="ECO:0000256" key="5">
    <source>
        <dbReference type="ARBA" id="ARBA00023295"/>
    </source>
</evidence>
<dbReference type="InterPro" id="IPR000683">
    <property type="entry name" value="Gfo/Idh/MocA-like_OxRdtase_N"/>
</dbReference>
<dbReference type="Gene3D" id="3.40.50.720">
    <property type="entry name" value="NAD(P)-binding Rossmann-like Domain"/>
    <property type="match status" value="1"/>
</dbReference>
<dbReference type="AlphaFoldDB" id="A0A521BYI3"/>
<protein>
    <submittedName>
        <fullName evidence="8">Tat (Twin-arginine translocation) pathway signal sequence</fullName>
    </submittedName>
</protein>
<dbReference type="PANTHER" id="PTHR43818">
    <property type="entry name" value="BCDNA.GH03377"/>
    <property type="match status" value="1"/>
</dbReference>
<dbReference type="NCBIfam" id="TIGR01409">
    <property type="entry name" value="TAT_signal_seq"/>
    <property type="match status" value="1"/>
</dbReference>
<dbReference type="Pfam" id="PF21252">
    <property type="entry name" value="Glyco_hydro_109_C"/>
    <property type="match status" value="1"/>
</dbReference>
<dbReference type="InterPro" id="IPR049303">
    <property type="entry name" value="Glyco_hydro_109_C"/>
</dbReference>
<sequence>MSTSRRSFLKNMAVGTGAVAAAPLVGCNTNASEAEAVAYIRKSAERLPKMNFNMCGYAAPKLDKVRIGFVGIGDRGIGAVERMTFIEGVEITAFCDTRQAAIDGGQDVLSKVGLPKAKEYTGSDTAFKDLCESGIVDLVYIATPWEWHVPVAIAAMKGDKHAAVEVSTAKTMDECWEMVEVSEQTKKHCVILENCCYDFFEMLTLNMARQGVFGDLVHGEGAYIHDLDYWHFNKPQDDKPRGDGAYDNYWRIRENQRMANVYPTHGLGPICQAMDINRGDRLDYLTAMMSDDFTFQKRIEEEVKNNPDLQEFVGKPMRGNMDLQLIRTKKGRTIMIQHDVTSPRPYSRIHMLSGTKCFAQKWPLQHIAFGHHVADEAKMKELREKYTPEIIRRVGEMAKQVGGHGGMDFIMDWRLIDCLRNGQPMDMDVYDAAAWSCITPLSEWSILNGSKPIDVPDFTRGAWKTNKPIDLSLEGCGNTKVLNLKEANSEKQLSI</sequence>